<evidence type="ECO:0000313" key="1">
    <source>
        <dbReference type="EMBL" id="MFD1836197.1"/>
    </source>
</evidence>
<reference evidence="2" key="1">
    <citation type="journal article" date="2019" name="Int. J. Syst. Evol. Microbiol.">
        <title>The Global Catalogue of Microorganisms (GCM) 10K type strain sequencing project: providing services to taxonomists for standard genome sequencing and annotation.</title>
        <authorList>
            <consortium name="The Broad Institute Genomics Platform"/>
            <consortium name="The Broad Institute Genome Sequencing Center for Infectious Disease"/>
            <person name="Wu L."/>
            <person name="Ma J."/>
        </authorList>
    </citation>
    <scope>NUCLEOTIDE SEQUENCE [LARGE SCALE GENOMIC DNA]</scope>
    <source>
        <strain evidence="2">JCM 11650</strain>
    </source>
</reference>
<protein>
    <recommendedName>
        <fullName evidence="3">DUF2382 domain-containing protein</fullName>
    </recommendedName>
</protein>
<dbReference type="RefSeq" id="WP_343905523.1">
    <property type="nucleotide sequence ID" value="NZ_BAAAIS010000003.1"/>
</dbReference>
<proteinExistence type="predicted"/>
<keyword evidence="2" id="KW-1185">Reference proteome</keyword>
<evidence type="ECO:0008006" key="3">
    <source>
        <dbReference type="Google" id="ProtNLM"/>
    </source>
</evidence>
<sequence length="79" mass="8764">MTATTTPTERTGRVRADEVVVGEKLTVFPAVLFPALVLEATPGIDLNFRRVVEFRLEGERETVVLPVSKTVFVEPNTLH</sequence>
<evidence type="ECO:0000313" key="2">
    <source>
        <dbReference type="Proteomes" id="UP001597280"/>
    </source>
</evidence>
<accession>A0ABW4Q1B0</accession>
<gene>
    <name evidence="1" type="ORF">ACFSDA_14095</name>
</gene>
<comment type="caution">
    <text evidence="1">The sequence shown here is derived from an EMBL/GenBank/DDBJ whole genome shotgun (WGS) entry which is preliminary data.</text>
</comment>
<name>A0ABW4Q1B0_9MICO</name>
<dbReference type="Proteomes" id="UP001597280">
    <property type="component" value="Unassembled WGS sequence"/>
</dbReference>
<dbReference type="EMBL" id="JBHUFL010000003">
    <property type="protein sequence ID" value="MFD1836197.1"/>
    <property type="molecule type" value="Genomic_DNA"/>
</dbReference>
<organism evidence="1 2">
    <name type="scientific">Brachybacterium rhamnosum</name>
    <dbReference type="NCBI Taxonomy" id="173361"/>
    <lineage>
        <taxon>Bacteria</taxon>
        <taxon>Bacillati</taxon>
        <taxon>Actinomycetota</taxon>
        <taxon>Actinomycetes</taxon>
        <taxon>Micrococcales</taxon>
        <taxon>Dermabacteraceae</taxon>
        <taxon>Brachybacterium</taxon>
    </lineage>
</organism>